<reference evidence="4 5" key="1">
    <citation type="submission" date="2018-11" db="EMBL/GenBank/DDBJ databases">
        <title>Flavobacterium sp. nov., YIM 102701-2 draft genome.</title>
        <authorList>
            <person name="Li G."/>
            <person name="Jiang Y."/>
        </authorList>
    </citation>
    <scope>NUCLEOTIDE SEQUENCE [LARGE SCALE GENOMIC DNA]</scope>
    <source>
        <strain evidence="4 5">YIM 102701-2</strain>
    </source>
</reference>
<evidence type="ECO:0000256" key="2">
    <source>
        <dbReference type="SAM" id="MobiDB-lite"/>
    </source>
</evidence>
<evidence type="ECO:0000313" key="4">
    <source>
        <dbReference type="EMBL" id="RRJ91580.1"/>
    </source>
</evidence>
<sequence length="129" mass="14180">MSVKYTLSEKGNPSNPNAPKKWYASAIADGELSFRELSKEIAQGSTTVSDTDVMAVLNDLIKILGRNLSSGKIVRFGDFGSFQLTITSEGAATEQAFNASLIKNPKIQFRPGKDLKDITKTVTFEKYKR</sequence>
<gene>
    <name evidence="4" type="ORF">EG240_05115</name>
</gene>
<comment type="caution">
    <text evidence="4">The sequence shown here is derived from an EMBL/GenBank/DDBJ whole genome shotgun (WGS) entry which is preliminary data.</text>
</comment>
<dbReference type="NCBIfam" id="TIGR01201">
    <property type="entry name" value="HU_rel"/>
    <property type="match status" value="1"/>
</dbReference>
<evidence type="ECO:0000259" key="3">
    <source>
        <dbReference type="Pfam" id="PF18291"/>
    </source>
</evidence>
<dbReference type="Gene3D" id="4.10.520.10">
    <property type="entry name" value="IHF-like DNA-binding proteins"/>
    <property type="match status" value="1"/>
</dbReference>
<keyword evidence="5" id="KW-1185">Reference proteome</keyword>
<dbReference type="RefSeq" id="WP_125018121.1">
    <property type="nucleotide sequence ID" value="NZ_RQVQ01000009.1"/>
</dbReference>
<dbReference type="Pfam" id="PF18291">
    <property type="entry name" value="HU-HIG"/>
    <property type="match status" value="1"/>
</dbReference>
<evidence type="ECO:0000313" key="5">
    <source>
        <dbReference type="Proteomes" id="UP000275719"/>
    </source>
</evidence>
<keyword evidence="1 4" id="KW-0238">DNA-binding</keyword>
<organism evidence="4 5">
    <name type="scientific">Paenimyroides tangerinum</name>
    <dbReference type="NCBI Taxonomy" id="2488728"/>
    <lineage>
        <taxon>Bacteria</taxon>
        <taxon>Pseudomonadati</taxon>
        <taxon>Bacteroidota</taxon>
        <taxon>Flavobacteriia</taxon>
        <taxon>Flavobacteriales</taxon>
        <taxon>Flavobacteriaceae</taxon>
        <taxon>Paenimyroides</taxon>
    </lineage>
</organism>
<dbReference type="EMBL" id="RQVQ01000009">
    <property type="protein sequence ID" value="RRJ91580.1"/>
    <property type="molecule type" value="Genomic_DNA"/>
</dbReference>
<accession>A0A3P3W9A1</accession>
<dbReference type="OrthoDB" id="9809801at2"/>
<feature type="domain" description="HU" evidence="3">
    <location>
        <begin position="1"/>
        <end position="126"/>
    </location>
</feature>
<name>A0A3P3W9A1_9FLAO</name>
<dbReference type="InterPro" id="IPR005902">
    <property type="entry name" value="HU_DNA-bd_put"/>
</dbReference>
<dbReference type="InterPro" id="IPR010992">
    <property type="entry name" value="IHF-like_DNA-bd_dom_sf"/>
</dbReference>
<dbReference type="AlphaFoldDB" id="A0A3P3W9A1"/>
<protein>
    <submittedName>
        <fullName evidence="4">DNA-binding protein</fullName>
    </submittedName>
</protein>
<dbReference type="GO" id="GO:0003677">
    <property type="term" value="F:DNA binding"/>
    <property type="evidence" value="ECO:0007669"/>
    <property type="project" value="UniProtKB-KW"/>
</dbReference>
<dbReference type="Proteomes" id="UP000275719">
    <property type="component" value="Unassembled WGS sequence"/>
</dbReference>
<proteinExistence type="predicted"/>
<dbReference type="SUPFAM" id="SSF47729">
    <property type="entry name" value="IHF-like DNA-binding proteins"/>
    <property type="match status" value="1"/>
</dbReference>
<dbReference type="InterPro" id="IPR041607">
    <property type="entry name" value="HU-HIG"/>
</dbReference>
<feature type="region of interest" description="Disordered" evidence="2">
    <location>
        <begin position="1"/>
        <end position="20"/>
    </location>
</feature>
<evidence type="ECO:0000256" key="1">
    <source>
        <dbReference type="ARBA" id="ARBA00023125"/>
    </source>
</evidence>